<dbReference type="EMBL" id="JADEXQ010000021">
    <property type="protein sequence ID" value="MBE9029776.1"/>
    <property type="molecule type" value="Genomic_DNA"/>
</dbReference>
<dbReference type="Pfam" id="PF04485">
    <property type="entry name" value="NblA"/>
    <property type="match status" value="1"/>
</dbReference>
<dbReference type="InterPro" id="IPR036904">
    <property type="entry name" value="NblA_sf"/>
</dbReference>
<dbReference type="RefSeq" id="WP_264324595.1">
    <property type="nucleotide sequence ID" value="NZ_JADEXQ010000021.1"/>
</dbReference>
<dbReference type="Proteomes" id="UP000625316">
    <property type="component" value="Unassembled WGS sequence"/>
</dbReference>
<protein>
    <submittedName>
        <fullName evidence="1">NblA/ycf18 family protein</fullName>
    </submittedName>
</protein>
<name>A0A928Z1W7_9CYAN</name>
<evidence type="ECO:0000313" key="2">
    <source>
        <dbReference type="Proteomes" id="UP000625316"/>
    </source>
</evidence>
<keyword evidence="2" id="KW-1185">Reference proteome</keyword>
<proteinExistence type="predicted"/>
<dbReference type="Gene3D" id="1.10.287.670">
    <property type="entry name" value="Phycobilisome degradation protein NblA"/>
    <property type="match status" value="1"/>
</dbReference>
<dbReference type="AlphaFoldDB" id="A0A928Z1W7"/>
<sequence>MDLPLALTMEQQFNMKVYEGQVKHMSADQAQDFLIEIMRQLMIKDNVIRHLMKQSA</sequence>
<dbReference type="InterPro" id="IPR007574">
    <property type="entry name" value="NblA"/>
</dbReference>
<evidence type="ECO:0000313" key="1">
    <source>
        <dbReference type="EMBL" id="MBE9029776.1"/>
    </source>
</evidence>
<organism evidence="1 2">
    <name type="scientific">Romeriopsis navalis LEGE 11480</name>
    <dbReference type="NCBI Taxonomy" id="2777977"/>
    <lineage>
        <taxon>Bacteria</taxon>
        <taxon>Bacillati</taxon>
        <taxon>Cyanobacteriota</taxon>
        <taxon>Cyanophyceae</taxon>
        <taxon>Leptolyngbyales</taxon>
        <taxon>Leptolyngbyaceae</taxon>
        <taxon>Romeriopsis</taxon>
        <taxon>Romeriopsis navalis</taxon>
    </lineage>
</organism>
<dbReference type="SUPFAM" id="SSF109859">
    <property type="entry name" value="NblA-like"/>
    <property type="match status" value="1"/>
</dbReference>
<reference evidence="1" key="1">
    <citation type="submission" date="2020-10" db="EMBL/GenBank/DDBJ databases">
        <authorList>
            <person name="Castelo-Branco R."/>
            <person name="Eusebio N."/>
            <person name="Adriana R."/>
            <person name="Vieira A."/>
            <person name="Brugerolle De Fraissinette N."/>
            <person name="Rezende De Castro R."/>
            <person name="Schneider M.P."/>
            <person name="Vasconcelos V."/>
            <person name="Leao P.N."/>
        </authorList>
    </citation>
    <scope>NUCLEOTIDE SEQUENCE</scope>
    <source>
        <strain evidence="1">LEGE 11480</strain>
    </source>
</reference>
<gene>
    <name evidence="1" type="ORF">IQ266_08555</name>
</gene>
<comment type="caution">
    <text evidence="1">The sequence shown here is derived from an EMBL/GenBank/DDBJ whole genome shotgun (WGS) entry which is preliminary data.</text>
</comment>
<accession>A0A928Z1W7</accession>